<keyword evidence="3" id="KW-1185">Reference proteome</keyword>
<proteinExistence type="predicted"/>
<sequence length="121" mass="12719">MSTTDARHAAFLALAMAMPFAILSGIAMLELQPLESFLRRATTDGNGGLNLPGRLLIGGSLLLLPAALLVSLLPVFRGGSRPFLALNLIVALGVVALSAPVLLALGDEYVRCEVRHLARCD</sequence>
<evidence type="ECO:0000313" key="2">
    <source>
        <dbReference type="EMBL" id="MBB4081877.1"/>
    </source>
</evidence>
<feature type="transmembrane region" description="Helical" evidence="1">
    <location>
        <begin position="9"/>
        <end position="29"/>
    </location>
</feature>
<reference evidence="2 3" key="1">
    <citation type="submission" date="2020-08" db="EMBL/GenBank/DDBJ databases">
        <title>Genomic Encyclopedia of Type Strains, Phase IV (KMG-IV): sequencing the most valuable type-strain genomes for metagenomic binning, comparative biology and taxonomic classification.</title>
        <authorList>
            <person name="Goeker M."/>
        </authorList>
    </citation>
    <scope>NUCLEOTIDE SEQUENCE [LARGE SCALE GENOMIC DNA]</scope>
    <source>
        <strain evidence="2 3">DSM 23960</strain>
    </source>
</reference>
<keyword evidence="1" id="KW-0812">Transmembrane</keyword>
<evidence type="ECO:0000313" key="3">
    <source>
        <dbReference type="Proteomes" id="UP000529946"/>
    </source>
</evidence>
<comment type="caution">
    <text evidence="2">The sequence shown here is derived from an EMBL/GenBank/DDBJ whole genome shotgun (WGS) entry which is preliminary data.</text>
</comment>
<accession>A0A7W6JB86</accession>
<feature type="transmembrane region" description="Helical" evidence="1">
    <location>
        <begin position="83"/>
        <end position="105"/>
    </location>
</feature>
<dbReference type="Proteomes" id="UP000529946">
    <property type="component" value="Unassembled WGS sequence"/>
</dbReference>
<gene>
    <name evidence="2" type="ORF">GGR12_000716</name>
</gene>
<dbReference type="AlphaFoldDB" id="A0A7W6JB86"/>
<feature type="transmembrane region" description="Helical" evidence="1">
    <location>
        <begin position="55"/>
        <end position="76"/>
    </location>
</feature>
<name>A0A7W6JB86_9CAUL</name>
<evidence type="ECO:0000256" key="1">
    <source>
        <dbReference type="SAM" id="Phobius"/>
    </source>
</evidence>
<keyword evidence="1" id="KW-1133">Transmembrane helix</keyword>
<dbReference type="EMBL" id="JACIDM010000001">
    <property type="protein sequence ID" value="MBB4081877.1"/>
    <property type="molecule type" value="Genomic_DNA"/>
</dbReference>
<protein>
    <submittedName>
        <fullName evidence="2">Uncharacterized protein</fullName>
    </submittedName>
</protein>
<keyword evidence="1" id="KW-0472">Membrane</keyword>
<organism evidence="2 3">
    <name type="scientific">Brevundimonas lenta</name>
    <dbReference type="NCBI Taxonomy" id="424796"/>
    <lineage>
        <taxon>Bacteria</taxon>
        <taxon>Pseudomonadati</taxon>
        <taxon>Pseudomonadota</taxon>
        <taxon>Alphaproteobacteria</taxon>
        <taxon>Caulobacterales</taxon>
        <taxon>Caulobacteraceae</taxon>
        <taxon>Brevundimonas</taxon>
    </lineage>
</organism>
<dbReference type="RefSeq" id="WP_183202983.1">
    <property type="nucleotide sequence ID" value="NZ_BAAAER010000004.1"/>
</dbReference>